<sequence length="321" mass="36413">MPPIDMTIGTKVVNLCTGPGWWANAMSIVHPNVEVIGIDSWASEEFRERPNCRFQLGDLNQPWEMPSNTSDFIFASQLGWVARQWNILLHDIHNHLAPGGWLEIHDWSDLHDLTQRTTWDIEMTEPNDGYETHLKAAGFVNIKVYRRKTSRSIRLWHHIWFYIKACLRCYYLEDARLHLVRQILRQSASKDVDAKAWADHWKGVAPFAGEDLRFFIQYALLVSDIRSHAQRRYHAAVCLCAPCSTNNLMENGNFDFPFDKPGGGGNEHSTAYGHAARLGELHVGELHGSGPDALGLGGEMHKNAVRNCEATMKHPEPPGTL</sequence>
<accession>A0AAE0JVV0</accession>
<name>A0AAE0JVV0_9PEZI</name>
<dbReference type="InterPro" id="IPR029063">
    <property type="entry name" value="SAM-dependent_MTases_sf"/>
</dbReference>
<dbReference type="Gene3D" id="3.40.50.150">
    <property type="entry name" value="Vaccinia Virus protein VP39"/>
    <property type="match status" value="1"/>
</dbReference>
<evidence type="ECO:0000313" key="1">
    <source>
        <dbReference type="EMBL" id="KAK3364930.1"/>
    </source>
</evidence>
<dbReference type="Proteomes" id="UP001287356">
    <property type="component" value="Unassembled WGS sequence"/>
</dbReference>
<comment type="caution">
    <text evidence="1">The sequence shown here is derived from an EMBL/GenBank/DDBJ whole genome shotgun (WGS) entry which is preliminary data.</text>
</comment>
<dbReference type="AlphaFoldDB" id="A0AAE0JVV0"/>
<dbReference type="Pfam" id="PF13489">
    <property type="entry name" value="Methyltransf_23"/>
    <property type="match status" value="1"/>
</dbReference>
<dbReference type="SUPFAM" id="SSF53335">
    <property type="entry name" value="S-adenosyl-L-methionine-dependent methyltransferases"/>
    <property type="match status" value="1"/>
</dbReference>
<organism evidence="1 2">
    <name type="scientific">Lasiosphaeria ovina</name>
    <dbReference type="NCBI Taxonomy" id="92902"/>
    <lineage>
        <taxon>Eukaryota</taxon>
        <taxon>Fungi</taxon>
        <taxon>Dikarya</taxon>
        <taxon>Ascomycota</taxon>
        <taxon>Pezizomycotina</taxon>
        <taxon>Sordariomycetes</taxon>
        <taxon>Sordariomycetidae</taxon>
        <taxon>Sordariales</taxon>
        <taxon>Lasiosphaeriaceae</taxon>
        <taxon>Lasiosphaeria</taxon>
    </lineage>
</organism>
<evidence type="ECO:0000313" key="2">
    <source>
        <dbReference type="Proteomes" id="UP001287356"/>
    </source>
</evidence>
<protein>
    <submittedName>
        <fullName evidence="1">S-adenosyl-L-methionine-dependent methyltransferase</fullName>
    </submittedName>
</protein>
<keyword evidence="1" id="KW-0808">Transferase</keyword>
<keyword evidence="1" id="KW-0489">Methyltransferase</keyword>
<dbReference type="GO" id="GO:0008168">
    <property type="term" value="F:methyltransferase activity"/>
    <property type="evidence" value="ECO:0007669"/>
    <property type="project" value="UniProtKB-KW"/>
</dbReference>
<keyword evidence="2" id="KW-1185">Reference proteome</keyword>
<dbReference type="EMBL" id="JAULSN010000009">
    <property type="protein sequence ID" value="KAK3364930.1"/>
    <property type="molecule type" value="Genomic_DNA"/>
</dbReference>
<gene>
    <name evidence="1" type="ORF">B0T24DRAFT_683581</name>
</gene>
<proteinExistence type="predicted"/>
<dbReference type="CDD" id="cd02440">
    <property type="entry name" value="AdoMet_MTases"/>
    <property type="match status" value="1"/>
</dbReference>
<dbReference type="GO" id="GO:0032259">
    <property type="term" value="P:methylation"/>
    <property type="evidence" value="ECO:0007669"/>
    <property type="project" value="UniProtKB-KW"/>
</dbReference>
<reference evidence="1" key="1">
    <citation type="journal article" date="2023" name="Mol. Phylogenet. Evol.">
        <title>Genome-scale phylogeny and comparative genomics of the fungal order Sordariales.</title>
        <authorList>
            <person name="Hensen N."/>
            <person name="Bonometti L."/>
            <person name="Westerberg I."/>
            <person name="Brannstrom I.O."/>
            <person name="Guillou S."/>
            <person name="Cros-Aarteil S."/>
            <person name="Calhoun S."/>
            <person name="Haridas S."/>
            <person name="Kuo A."/>
            <person name="Mondo S."/>
            <person name="Pangilinan J."/>
            <person name="Riley R."/>
            <person name="LaButti K."/>
            <person name="Andreopoulos B."/>
            <person name="Lipzen A."/>
            <person name="Chen C."/>
            <person name="Yan M."/>
            <person name="Daum C."/>
            <person name="Ng V."/>
            <person name="Clum A."/>
            <person name="Steindorff A."/>
            <person name="Ohm R.A."/>
            <person name="Martin F."/>
            <person name="Silar P."/>
            <person name="Natvig D.O."/>
            <person name="Lalanne C."/>
            <person name="Gautier V."/>
            <person name="Ament-Velasquez S.L."/>
            <person name="Kruys A."/>
            <person name="Hutchinson M.I."/>
            <person name="Powell A.J."/>
            <person name="Barry K."/>
            <person name="Miller A.N."/>
            <person name="Grigoriev I.V."/>
            <person name="Debuchy R."/>
            <person name="Gladieux P."/>
            <person name="Hiltunen Thoren M."/>
            <person name="Johannesson H."/>
        </authorList>
    </citation>
    <scope>NUCLEOTIDE SEQUENCE</scope>
    <source>
        <strain evidence="1">CBS 958.72</strain>
    </source>
</reference>
<reference evidence="1" key="2">
    <citation type="submission" date="2023-06" db="EMBL/GenBank/DDBJ databases">
        <authorList>
            <consortium name="Lawrence Berkeley National Laboratory"/>
            <person name="Haridas S."/>
            <person name="Hensen N."/>
            <person name="Bonometti L."/>
            <person name="Westerberg I."/>
            <person name="Brannstrom I.O."/>
            <person name="Guillou S."/>
            <person name="Cros-Aarteil S."/>
            <person name="Calhoun S."/>
            <person name="Kuo A."/>
            <person name="Mondo S."/>
            <person name="Pangilinan J."/>
            <person name="Riley R."/>
            <person name="Labutti K."/>
            <person name="Andreopoulos B."/>
            <person name="Lipzen A."/>
            <person name="Chen C."/>
            <person name="Yanf M."/>
            <person name="Daum C."/>
            <person name="Ng V."/>
            <person name="Clum A."/>
            <person name="Steindorff A."/>
            <person name="Ohm R."/>
            <person name="Martin F."/>
            <person name="Silar P."/>
            <person name="Natvig D."/>
            <person name="Lalanne C."/>
            <person name="Gautier V."/>
            <person name="Ament-Velasquez S.L."/>
            <person name="Kruys A."/>
            <person name="Hutchinson M.I."/>
            <person name="Powell A.J."/>
            <person name="Barry K."/>
            <person name="Miller A.N."/>
            <person name="Grigoriev I.V."/>
            <person name="Debuchy R."/>
            <person name="Gladieux P."/>
            <person name="Thoren M.H."/>
            <person name="Johannesson H."/>
        </authorList>
    </citation>
    <scope>NUCLEOTIDE SEQUENCE</scope>
    <source>
        <strain evidence="1">CBS 958.72</strain>
    </source>
</reference>